<accession>A0A220TYF9</accession>
<keyword evidence="3" id="KW-1185">Reference proteome</keyword>
<evidence type="ECO:0000313" key="3">
    <source>
        <dbReference type="Proteomes" id="UP000198312"/>
    </source>
</evidence>
<evidence type="ECO:0000313" key="2">
    <source>
        <dbReference type="EMBL" id="ASK60852.1"/>
    </source>
</evidence>
<dbReference type="KEGG" id="vil:CFK37_00825"/>
<dbReference type="OrthoDB" id="2352283at2"/>
<dbReference type="RefSeq" id="WP_089060129.1">
    <property type="nucleotide sequence ID" value="NZ_CP022315.1"/>
</dbReference>
<dbReference type="InterPro" id="IPR050404">
    <property type="entry name" value="Heme-degrading_MO"/>
</dbReference>
<dbReference type="AlphaFoldDB" id="A0A220TYF9"/>
<dbReference type="InterPro" id="IPR007138">
    <property type="entry name" value="ABM_dom"/>
</dbReference>
<dbReference type="InterPro" id="IPR011008">
    <property type="entry name" value="Dimeric_a/b-barrel"/>
</dbReference>
<feature type="domain" description="ABM" evidence="1">
    <location>
        <begin position="66"/>
        <end position="157"/>
    </location>
</feature>
<dbReference type="EMBL" id="CP022315">
    <property type="protein sequence ID" value="ASK60852.1"/>
    <property type="molecule type" value="Genomic_DNA"/>
</dbReference>
<dbReference type="SUPFAM" id="SSF54909">
    <property type="entry name" value="Dimeric alpha+beta barrel"/>
    <property type="match status" value="1"/>
</dbReference>
<keyword evidence="2" id="KW-0503">Monooxygenase</keyword>
<dbReference type="GO" id="GO:0004497">
    <property type="term" value="F:monooxygenase activity"/>
    <property type="evidence" value="ECO:0007669"/>
    <property type="project" value="UniProtKB-KW"/>
</dbReference>
<keyword evidence="2" id="KW-0560">Oxidoreductase</keyword>
<dbReference type="PANTHER" id="PTHR34474">
    <property type="entry name" value="SIGNAL TRANSDUCTION PROTEIN TRAP"/>
    <property type="match status" value="1"/>
</dbReference>
<dbReference type="PANTHER" id="PTHR34474:SF2">
    <property type="entry name" value="SIGNAL TRANSDUCTION PROTEIN TRAP"/>
    <property type="match status" value="1"/>
</dbReference>
<protein>
    <submittedName>
        <fullName evidence="2">Antibiotic biosynthesis monooxygenase</fullName>
    </submittedName>
</protein>
<dbReference type="PROSITE" id="PS51725">
    <property type="entry name" value="ABM"/>
    <property type="match status" value="1"/>
</dbReference>
<dbReference type="Pfam" id="PF03992">
    <property type="entry name" value="ABM"/>
    <property type="match status" value="1"/>
</dbReference>
<dbReference type="Proteomes" id="UP000198312">
    <property type="component" value="Chromosome"/>
</dbReference>
<gene>
    <name evidence="2" type="ORF">CFK37_00825</name>
</gene>
<dbReference type="Gene3D" id="3.30.70.100">
    <property type="match status" value="1"/>
</dbReference>
<evidence type="ECO:0000259" key="1">
    <source>
        <dbReference type="PROSITE" id="PS51725"/>
    </source>
</evidence>
<sequence length="165" mass="18823">MEAYMTNGTLEFIKKIIDDHPAIDFHLMSSGNGALAYYENEHENIFASGRAYDVLLNNGSIQNKGFVVMNNITVTEDGRTVFEDRFKRRSSAIESTPGFQAFRLLRPQSGNTYVVLTQWATIEDFDNWKNSDAFKEQHKNGKGETKPPAYFADKPYITSYNMVNE</sequence>
<organism evidence="2 3">
    <name type="scientific">Virgibacillus phasianinus</name>
    <dbReference type="NCBI Taxonomy" id="2017483"/>
    <lineage>
        <taxon>Bacteria</taxon>
        <taxon>Bacillati</taxon>
        <taxon>Bacillota</taxon>
        <taxon>Bacilli</taxon>
        <taxon>Bacillales</taxon>
        <taxon>Bacillaceae</taxon>
        <taxon>Virgibacillus</taxon>
    </lineage>
</organism>
<name>A0A220TYF9_9BACI</name>
<proteinExistence type="predicted"/>
<reference evidence="2 3" key="1">
    <citation type="submission" date="2017-07" db="EMBL/GenBank/DDBJ databases">
        <title>Virgibacillus sp. LM2416.</title>
        <authorList>
            <person name="Tak E.J."/>
            <person name="Bae J.-W."/>
        </authorList>
    </citation>
    <scope>NUCLEOTIDE SEQUENCE [LARGE SCALE GENOMIC DNA]</scope>
    <source>
        <strain evidence="2 3">LM2416</strain>
    </source>
</reference>